<reference evidence="2 3" key="1">
    <citation type="journal article" date="2020" name="Mol. Biol. Evol.">
        <title>Distinct Expression and Methylation Patterns for Genes with Different Fates following a Single Whole-Genome Duplication in Flowering Plants.</title>
        <authorList>
            <person name="Shi T."/>
            <person name="Rahmani R.S."/>
            <person name="Gugger P.F."/>
            <person name="Wang M."/>
            <person name="Li H."/>
            <person name="Zhang Y."/>
            <person name="Li Z."/>
            <person name="Wang Q."/>
            <person name="Van de Peer Y."/>
            <person name="Marchal K."/>
            <person name="Chen J."/>
        </authorList>
    </citation>
    <scope>NUCLEOTIDE SEQUENCE [LARGE SCALE GENOMIC DNA]</scope>
    <source>
        <tissue evidence="2">Leaf</tissue>
    </source>
</reference>
<organism evidence="2 3">
    <name type="scientific">Nelumbo nucifera</name>
    <name type="common">Sacred lotus</name>
    <dbReference type="NCBI Taxonomy" id="4432"/>
    <lineage>
        <taxon>Eukaryota</taxon>
        <taxon>Viridiplantae</taxon>
        <taxon>Streptophyta</taxon>
        <taxon>Embryophyta</taxon>
        <taxon>Tracheophyta</taxon>
        <taxon>Spermatophyta</taxon>
        <taxon>Magnoliopsida</taxon>
        <taxon>Proteales</taxon>
        <taxon>Nelumbonaceae</taxon>
        <taxon>Nelumbo</taxon>
    </lineage>
</organism>
<name>A0A822XLV0_NELNU</name>
<sequence>MKCGDPDLAFTLRLKHNRGALHGSDTDASSTPRKLKKYFQPFHGPVLSSDGEKDFAEKNTSSGDEEVKNIRLATRVQDFAEKNTSSHLRPTRRASAICPSARGWHSRVLVQNRVKTLIYSFLLSRVLELASPDPVLPSPELSFSGTGDRSGEFTLTREEH</sequence>
<proteinExistence type="predicted"/>
<dbReference type="Proteomes" id="UP000607653">
    <property type="component" value="Unassembled WGS sequence"/>
</dbReference>
<dbReference type="AlphaFoldDB" id="A0A822XLV0"/>
<gene>
    <name evidence="2" type="ORF">HUJ06_019971</name>
</gene>
<accession>A0A822XLV0</accession>
<evidence type="ECO:0000313" key="3">
    <source>
        <dbReference type="Proteomes" id="UP000607653"/>
    </source>
</evidence>
<protein>
    <submittedName>
        <fullName evidence="2">Uncharacterized protein</fullName>
    </submittedName>
</protein>
<feature type="compositionally biased region" description="Basic and acidic residues" evidence="1">
    <location>
        <begin position="149"/>
        <end position="160"/>
    </location>
</feature>
<evidence type="ECO:0000256" key="1">
    <source>
        <dbReference type="SAM" id="MobiDB-lite"/>
    </source>
</evidence>
<dbReference type="EMBL" id="DUZY01000001">
    <property type="protein sequence ID" value="DAD18508.1"/>
    <property type="molecule type" value="Genomic_DNA"/>
</dbReference>
<evidence type="ECO:0000313" key="2">
    <source>
        <dbReference type="EMBL" id="DAD18508.1"/>
    </source>
</evidence>
<comment type="caution">
    <text evidence="2">The sequence shown here is derived from an EMBL/GenBank/DDBJ whole genome shotgun (WGS) entry which is preliminary data.</text>
</comment>
<keyword evidence="3" id="KW-1185">Reference proteome</keyword>
<feature type="region of interest" description="Disordered" evidence="1">
    <location>
        <begin position="137"/>
        <end position="160"/>
    </location>
</feature>